<keyword evidence="2" id="KW-0472">Membrane</keyword>
<feature type="transmembrane region" description="Helical" evidence="2">
    <location>
        <begin position="40"/>
        <end position="58"/>
    </location>
</feature>
<dbReference type="EMBL" id="CP017146">
    <property type="protein sequence ID" value="QHO69920.1"/>
    <property type="molecule type" value="Genomic_DNA"/>
</dbReference>
<accession>A0A7L5AH75</accession>
<feature type="transmembrane region" description="Helical" evidence="2">
    <location>
        <begin position="70"/>
        <end position="96"/>
    </location>
</feature>
<proteinExistence type="predicted"/>
<gene>
    <name evidence="3" type="ORF">BHD05_09955</name>
</gene>
<dbReference type="RefSeq" id="WP_161886297.1">
    <property type="nucleotide sequence ID" value="NZ_CP017146.1"/>
</dbReference>
<name>A0A7L5AH75_9MICO</name>
<dbReference type="OrthoDB" id="5187110at2"/>
<dbReference type="InterPro" id="IPR051791">
    <property type="entry name" value="Pra-immunoreactive"/>
</dbReference>
<dbReference type="PANTHER" id="PTHR36115">
    <property type="entry name" value="PROLINE-RICH ANTIGEN HOMOLOG-RELATED"/>
    <property type="match status" value="1"/>
</dbReference>
<dbReference type="PANTHER" id="PTHR36115:SF6">
    <property type="entry name" value="PROLINE-RICH ANTIGEN HOMOLOG"/>
    <property type="match status" value="1"/>
</dbReference>
<organism evidence="3 4">
    <name type="scientific">Marisediminicola antarctica</name>
    <dbReference type="NCBI Taxonomy" id="674079"/>
    <lineage>
        <taxon>Bacteria</taxon>
        <taxon>Bacillati</taxon>
        <taxon>Actinomycetota</taxon>
        <taxon>Actinomycetes</taxon>
        <taxon>Micrococcales</taxon>
        <taxon>Microbacteriaceae</taxon>
        <taxon>Marisediminicola</taxon>
    </lineage>
</organism>
<evidence type="ECO:0000313" key="3">
    <source>
        <dbReference type="EMBL" id="QHO69920.1"/>
    </source>
</evidence>
<feature type="compositionally biased region" description="Polar residues" evidence="1">
    <location>
        <begin position="1"/>
        <end position="10"/>
    </location>
</feature>
<reference evidence="3 4" key="1">
    <citation type="submission" date="2016-09" db="EMBL/GenBank/DDBJ databases">
        <title>Complete genome sequence of microbes from the polar regions.</title>
        <authorList>
            <person name="Liao L."/>
            <person name="Chen B."/>
        </authorList>
    </citation>
    <scope>NUCLEOTIDE SEQUENCE [LARGE SCALE GENOMIC DNA]</scope>
    <source>
        <strain evidence="3 4">ZS314</strain>
    </source>
</reference>
<dbReference type="PIRSF" id="PIRSF021697">
    <property type="entry name" value="UCP021697"/>
    <property type="match status" value="1"/>
</dbReference>
<dbReference type="KEGG" id="mant:BHD05_09955"/>
<evidence type="ECO:0000313" key="4">
    <source>
        <dbReference type="Proteomes" id="UP000464507"/>
    </source>
</evidence>
<evidence type="ECO:0000256" key="1">
    <source>
        <dbReference type="SAM" id="MobiDB-lite"/>
    </source>
</evidence>
<evidence type="ECO:0000256" key="2">
    <source>
        <dbReference type="SAM" id="Phobius"/>
    </source>
</evidence>
<sequence>MPGSTPSSSRADGIGQEWPGKRLGLPASGPRSIARLGRRIAALFIDWAIAYALAWLLFRGDDGIVEAIYITGVFVVLQIVMITFAAGGIGHLLLGMRVVPLSGGVVGIWRPAVRTVLLALVIPAVVFDRDQRGLHDQLAGTVLVRI</sequence>
<dbReference type="AlphaFoldDB" id="A0A7L5AH75"/>
<dbReference type="Proteomes" id="UP000464507">
    <property type="component" value="Chromosome"/>
</dbReference>
<feature type="region of interest" description="Disordered" evidence="1">
    <location>
        <begin position="1"/>
        <end position="23"/>
    </location>
</feature>
<keyword evidence="2" id="KW-1133">Transmembrane helix</keyword>
<keyword evidence="4" id="KW-1185">Reference proteome</keyword>
<feature type="transmembrane region" description="Helical" evidence="2">
    <location>
        <begin position="108"/>
        <end position="127"/>
    </location>
</feature>
<keyword evidence="2" id="KW-0812">Transmembrane</keyword>
<protein>
    <submittedName>
        <fullName evidence="3">Transporter</fullName>
    </submittedName>
</protein>
<dbReference type="InterPro" id="IPR016795">
    <property type="entry name" value="UCP021697"/>
</dbReference>